<accession>A0A5C5WLB1</accession>
<evidence type="ECO:0000313" key="2">
    <source>
        <dbReference type="Proteomes" id="UP000316598"/>
    </source>
</evidence>
<keyword evidence="2" id="KW-1185">Reference proteome</keyword>
<organism evidence="1 2">
    <name type="scientific">Rubripirellula amarantea</name>
    <dbReference type="NCBI Taxonomy" id="2527999"/>
    <lineage>
        <taxon>Bacteria</taxon>
        <taxon>Pseudomonadati</taxon>
        <taxon>Planctomycetota</taxon>
        <taxon>Planctomycetia</taxon>
        <taxon>Pirellulales</taxon>
        <taxon>Pirellulaceae</taxon>
        <taxon>Rubripirellula</taxon>
    </lineage>
</organism>
<reference evidence="1 2" key="1">
    <citation type="submission" date="2019-02" db="EMBL/GenBank/DDBJ databases">
        <title>Deep-cultivation of Planctomycetes and their phenomic and genomic characterization uncovers novel biology.</title>
        <authorList>
            <person name="Wiegand S."/>
            <person name="Jogler M."/>
            <person name="Boedeker C."/>
            <person name="Pinto D."/>
            <person name="Vollmers J."/>
            <person name="Rivas-Marin E."/>
            <person name="Kohn T."/>
            <person name="Peeters S.H."/>
            <person name="Heuer A."/>
            <person name="Rast P."/>
            <person name="Oberbeckmann S."/>
            <person name="Bunk B."/>
            <person name="Jeske O."/>
            <person name="Meyerdierks A."/>
            <person name="Storesund J.E."/>
            <person name="Kallscheuer N."/>
            <person name="Luecker S."/>
            <person name="Lage O.M."/>
            <person name="Pohl T."/>
            <person name="Merkel B.J."/>
            <person name="Hornburger P."/>
            <person name="Mueller R.-W."/>
            <person name="Bruemmer F."/>
            <person name="Labrenz M."/>
            <person name="Spormann A.M."/>
            <person name="Op Den Camp H."/>
            <person name="Overmann J."/>
            <person name="Amann R."/>
            <person name="Jetten M.S.M."/>
            <person name="Mascher T."/>
            <person name="Medema M.H."/>
            <person name="Devos D.P."/>
            <person name="Kaster A.-K."/>
            <person name="Ovreas L."/>
            <person name="Rohde M."/>
            <person name="Galperin M.Y."/>
            <person name="Jogler C."/>
        </authorList>
    </citation>
    <scope>NUCLEOTIDE SEQUENCE [LARGE SCALE GENOMIC DNA]</scope>
    <source>
        <strain evidence="1 2">Pla22</strain>
    </source>
</reference>
<name>A0A5C5WLB1_9BACT</name>
<dbReference type="Proteomes" id="UP000316598">
    <property type="component" value="Unassembled WGS sequence"/>
</dbReference>
<comment type="caution">
    <text evidence="1">The sequence shown here is derived from an EMBL/GenBank/DDBJ whole genome shotgun (WGS) entry which is preliminary data.</text>
</comment>
<gene>
    <name evidence="1" type="ORF">Pla22_42480</name>
</gene>
<dbReference type="EMBL" id="SJPI01000002">
    <property type="protein sequence ID" value="TWT51470.1"/>
    <property type="molecule type" value="Genomic_DNA"/>
</dbReference>
<dbReference type="AlphaFoldDB" id="A0A5C5WLB1"/>
<protein>
    <submittedName>
        <fullName evidence="1">Uncharacterized protein</fullName>
    </submittedName>
</protein>
<sequence length="98" mass="10789">MTQADLYSFPEFADKIVGFYCGTAQYSVAIVSPRPVLQAGRLFLTGSTAPREPSGWDDGLVTAIAWDTVSSYAVFDDLDDYMRRMGTPSERASAKPKR</sequence>
<proteinExistence type="predicted"/>
<evidence type="ECO:0000313" key="1">
    <source>
        <dbReference type="EMBL" id="TWT51470.1"/>
    </source>
</evidence>